<dbReference type="CDD" id="cd00082">
    <property type="entry name" value="HisKA"/>
    <property type="match status" value="1"/>
</dbReference>
<dbReference type="Pfam" id="PF00512">
    <property type="entry name" value="HisKA"/>
    <property type="match status" value="1"/>
</dbReference>
<feature type="domain" description="PAC" evidence="15">
    <location>
        <begin position="421"/>
        <end position="472"/>
    </location>
</feature>
<dbReference type="SUPFAM" id="SSF52172">
    <property type="entry name" value="CheY-like"/>
    <property type="match status" value="1"/>
</dbReference>
<dbReference type="SMART" id="SM00091">
    <property type="entry name" value="PAS"/>
    <property type="match status" value="2"/>
</dbReference>
<dbReference type="InterPro" id="IPR000700">
    <property type="entry name" value="PAS-assoc_C"/>
</dbReference>
<keyword evidence="11" id="KW-0812">Transmembrane</keyword>
<feature type="domain" description="PAS" evidence="14">
    <location>
        <begin position="473"/>
        <end position="536"/>
    </location>
</feature>
<dbReference type="InterPro" id="IPR036890">
    <property type="entry name" value="HATPase_C_sf"/>
</dbReference>
<feature type="transmembrane region" description="Helical" evidence="11">
    <location>
        <begin position="180"/>
        <end position="202"/>
    </location>
</feature>
<dbReference type="SMART" id="SM00388">
    <property type="entry name" value="HisKA"/>
    <property type="match status" value="1"/>
</dbReference>
<keyword evidence="5" id="KW-0547">Nucleotide-binding</keyword>
<evidence type="ECO:0000256" key="10">
    <source>
        <dbReference type="SAM" id="MobiDB-lite"/>
    </source>
</evidence>
<dbReference type="SMART" id="SM00387">
    <property type="entry name" value="HATPase_c"/>
    <property type="match status" value="1"/>
</dbReference>
<dbReference type="InterPro" id="IPR003594">
    <property type="entry name" value="HATPase_dom"/>
</dbReference>
<dbReference type="InterPro" id="IPR001789">
    <property type="entry name" value="Sig_transdc_resp-reg_receiver"/>
</dbReference>
<dbReference type="Pfam" id="PF13185">
    <property type="entry name" value="GAF_2"/>
    <property type="match status" value="1"/>
</dbReference>
<dbReference type="Gene3D" id="3.30.565.10">
    <property type="entry name" value="Histidine kinase-like ATPase, C-terminal domain"/>
    <property type="match status" value="1"/>
</dbReference>
<dbReference type="InterPro" id="IPR035965">
    <property type="entry name" value="PAS-like_dom_sf"/>
</dbReference>
<dbReference type="SUPFAM" id="SSF55785">
    <property type="entry name" value="PYP-like sensor domain (PAS domain)"/>
    <property type="match status" value="3"/>
</dbReference>
<dbReference type="InterPro" id="IPR003018">
    <property type="entry name" value="GAF"/>
</dbReference>
<name>A0ABZ1C4X8_9BACT</name>
<dbReference type="PROSITE" id="PS50113">
    <property type="entry name" value="PAC"/>
    <property type="match status" value="2"/>
</dbReference>
<dbReference type="Gene3D" id="3.40.50.2300">
    <property type="match status" value="1"/>
</dbReference>
<dbReference type="PROSITE" id="PS50109">
    <property type="entry name" value="HIS_KIN"/>
    <property type="match status" value="1"/>
</dbReference>
<dbReference type="PANTHER" id="PTHR43065:SF46">
    <property type="entry name" value="C4-DICARBOXYLATE TRANSPORT SENSOR PROTEIN DCTB"/>
    <property type="match status" value="1"/>
</dbReference>
<keyword evidence="6" id="KW-0418">Kinase</keyword>
<dbReference type="InterPro" id="IPR029016">
    <property type="entry name" value="GAF-like_dom_sf"/>
</dbReference>
<dbReference type="EC" id="2.7.13.3" evidence="2"/>
<evidence type="ECO:0000313" key="16">
    <source>
        <dbReference type="EMBL" id="WRQ86447.1"/>
    </source>
</evidence>
<dbReference type="PROSITE" id="PS50112">
    <property type="entry name" value="PAS"/>
    <property type="match status" value="1"/>
</dbReference>
<evidence type="ECO:0000313" key="17">
    <source>
        <dbReference type="Proteomes" id="UP000738431"/>
    </source>
</evidence>
<dbReference type="Pfam" id="PF00072">
    <property type="entry name" value="Response_reg"/>
    <property type="match status" value="1"/>
</dbReference>
<reference evidence="16 17" key="1">
    <citation type="submission" date="2021-08" db="EMBL/GenBank/DDBJ databases">
        <authorList>
            <person name="Zhang D."/>
            <person name="Zhang A."/>
            <person name="Wang L."/>
        </authorList>
    </citation>
    <scope>NUCLEOTIDE SEQUENCE [LARGE SCALE GENOMIC DNA]</scope>
    <source>
        <strain evidence="16 17">WL0086</strain>
    </source>
</reference>
<dbReference type="CDD" id="cd17546">
    <property type="entry name" value="REC_hyHK_CKI1_RcsC-like"/>
    <property type="match status" value="1"/>
</dbReference>
<dbReference type="InterPro" id="IPR004358">
    <property type="entry name" value="Sig_transdc_His_kin-like_C"/>
</dbReference>
<feature type="transmembrane region" description="Helical" evidence="11">
    <location>
        <begin position="20"/>
        <end position="37"/>
    </location>
</feature>
<evidence type="ECO:0000256" key="7">
    <source>
        <dbReference type="ARBA" id="ARBA00022840"/>
    </source>
</evidence>
<evidence type="ECO:0000256" key="6">
    <source>
        <dbReference type="ARBA" id="ARBA00022777"/>
    </source>
</evidence>
<sequence>MRSLSPRSPSFISFLTSSRTVWLAVPTLIIACAFLLYSEIQLREEVITHQQHLNRIRSAHVHLGQGMLHVTLAASDATGFDRAAGLTHFSQCLELLDSLQPELLADGESLHPDDYRAFTADLELFRSLVEDLPRDRHDLSNTLRRELEESFRRLSDFLVEAENLHHHQLLESGRGWERGILATASIIVAMLCSVLGGAFLLLRRFKADANELRQSELLLASIGDNLPQAYVYQWHRAHDAPPRFTYLSRGVENVHGVPRAEALADANLVLSQLEGNVRQRLLEAEDTHAQSLSPLEIELSFRRADGAHRQLILRARPQRLADGVYQWDGICADITEQRQHELAHLQIDADLKAVSELAHIGTWSFDPATGDGYWSDEVARIHDLAPDEYTSRRIGLSVYPEPWLSRIQAAIRDAIEHARPYELDLFMVTPAGNKKWVRALGFPVLEDGDVVRLRGTIQDITERKLAHQRIATSEAQFRLLFEEAADGIILLTKDHRMNKANQHLLDLLGQDGENLINTPLDAIILPADRESVRRRLLAIDTGATDLLEVQLQHADGHAVDSEIGIRRLTNDRLVCIVRDLTRRRQAERRSALHVAVTEALAHAHHVGESAERVIELFCEYLDWDYGVFWRVNGPGTHLHYTAHWYPGSSDYCDLADHHRQAPLTRGQGFAGCIWDEGRSRWDDCTVDLADDDIPPELVSQLKLRARLAVPVNLRGKTLGVFEFYSQQPPAARTDLLNFLAGLGTQFGFFIERTQLSESVLQAQKMEAMGTLSGGIAHDFNNLLSAIVGHTELAAYCLDDRAEAEENLTQVKKATKRASQLVRQLLDFSRRADEETPAQRIPVDLHQIITETSAFLRASIPHNIRLDIQLPPELPATLADPTQLQQVLLNLGTNAIHAMGAEPGTLTYSADTVDLTPPPDAQSVLSAGTYLHIQVSDTGHGMDETTRARIFEPFFTTKKRQEGTGLGLAVTHSIIRSHGGSIAVESEPGLGTTFHLHLPASSSPPGTASGGGHADLAISDTDPATDALESHAGRGETILLVEDESSVARPVQHLLEMAHYHVVVCLNPSAALDIFQDAPDRFDLMLTDYAMPELDGLELTRRVKAIRADLPIVLTSGLIGTLPPQVIIDAGVSLLLPKPVTSQRLLKTIRQTLDA</sequence>
<dbReference type="SMART" id="SM00086">
    <property type="entry name" value="PAC"/>
    <property type="match status" value="3"/>
</dbReference>
<gene>
    <name evidence="16" type="ORF">K1X11_016650</name>
</gene>
<reference evidence="16 17" key="2">
    <citation type="submission" date="2023-12" db="EMBL/GenBank/DDBJ databases">
        <title>Description of an unclassified Opitutus bacterium of Verrucomicrobiota.</title>
        <authorList>
            <person name="Zhang D.-F."/>
        </authorList>
    </citation>
    <scope>NUCLEOTIDE SEQUENCE [LARGE SCALE GENOMIC DNA]</scope>
    <source>
        <strain evidence="16 17">WL0086</strain>
    </source>
</reference>
<keyword evidence="17" id="KW-1185">Reference proteome</keyword>
<evidence type="ECO:0000256" key="8">
    <source>
        <dbReference type="ARBA" id="ARBA00023012"/>
    </source>
</evidence>
<dbReference type="Gene3D" id="3.30.450.40">
    <property type="match status" value="1"/>
</dbReference>
<dbReference type="Gene3D" id="3.30.450.20">
    <property type="entry name" value="PAS domain"/>
    <property type="match status" value="3"/>
</dbReference>
<dbReference type="InterPro" id="IPR013655">
    <property type="entry name" value="PAS_fold_3"/>
</dbReference>
<dbReference type="Proteomes" id="UP000738431">
    <property type="component" value="Chromosome"/>
</dbReference>
<dbReference type="SUPFAM" id="SSF55874">
    <property type="entry name" value="ATPase domain of HSP90 chaperone/DNA topoisomerase II/histidine kinase"/>
    <property type="match status" value="1"/>
</dbReference>
<dbReference type="SMART" id="SM00448">
    <property type="entry name" value="REC"/>
    <property type="match status" value="1"/>
</dbReference>
<evidence type="ECO:0000256" key="3">
    <source>
        <dbReference type="ARBA" id="ARBA00022553"/>
    </source>
</evidence>
<dbReference type="InterPro" id="IPR005467">
    <property type="entry name" value="His_kinase_dom"/>
</dbReference>
<dbReference type="CDD" id="cd00130">
    <property type="entry name" value="PAS"/>
    <property type="match status" value="1"/>
</dbReference>
<dbReference type="SUPFAM" id="SSF47384">
    <property type="entry name" value="Homodimeric domain of signal transducing histidine kinase"/>
    <property type="match status" value="1"/>
</dbReference>
<keyword evidence="8" id="KW-0902">Two-component regulatory system</keyword>
<evidence type="ECO:0000256" key="2">
    <source>
        <dbReference type="ARBA" id="ARBA00012438"/>
    </source>
</evidence>
<evidence type="ECO:0000259" key="12">
    <source>
        <dbReference type="PROSITE" id="PS50109"/>
    </source>
</evidence>
<evidence type="ECO:0000256" key="11">
    <source>
        <dbReference type="SAM" id="Phobius"/>
    </source>
</evidence>
<evidence type="ECO:0000259" key="15">
    <source>
        <dbReference type="PROSITE" id="PS50113"/>
    </source>
</evidence>
<evidence type="ECO:0000259" key="14">
    <source>
        <dbReference type="PROSITE" id="PS50112"/>
    </source>
</evidence>
<dbReference type="PANTHER" id="PTHR43065">
    <property type="entry name" value="SENSOR HISTIDINE KINASE"/>
    <property type="match status" value="1"/>
</dbReference>
<feature type="region of interest" description="Disordered" evidence="10">
    <location>
        <begin position="1000"/>
        <end position="1019"/>
    </location>
</feature>
<keyword evidence="3 9" id="KW-0597">Phosphoprotein</keyword>
<comment type="catalytic activity">
    <reaction evidence="1">
        <text>ATP + protein L-histidine = ADP + protein N-phospho-L-histidine.</text>
        <dbReference type="EC" id="2.7.13.3"/>
    </reaction>
</comment>
<evidence type="ECO:0000259" key="13">
    <source>
        <dbReference type="PROSITE" id="PS50110"/>
    </source>
</evidence>
<keyword evidence="11" id="KW-1133">Transmembrane helix</keyword>
<dbReference type="Pfam" id="PF08447">
    <property type="entry name" value="PAS_3"/>
    <property type="match status" value="1"/>
</dbReference>
<dbReference type="InterPro" id="IPR001610">
    <property type="entry name" value="PAC"/>
</dbReference>
<feature type="domain" description="Histidine kinase" evidence="12">
    <location>
        <begin position="774"/>
        <end position="1001"/>
    </location>
</feature>
<dbReference type="InterPro" id="IPR011006">
    <property type="entry name" value="CheY-like_superfamily"/>
</dbReference>
<feature type="domain" description="Response regulatory" evidence="13">
    <location>
        <begin position="1036"/>
        <end position="1152"/>
    </location>
</feature>
<dbReference type="SUPFAM" id="SSF55781">
    <property type="entry name" value="GAF domain-like"/>
    <property type="match status" value="1"/>
</dbReference>
<dbReference type="RefSeq" id="WP_221031369.1">
    <property type="nucleotide sequence ID" value="NZ_CP139781.1"/>
</dbReference>
<dbReference type="Gene3D" id="2.10.70.100">
    <property type="match status" value="1"/>
</dbReference>
<dbReference type="Gene3D" id="1.10.287.130">
    <property type="match status" value="1"/>
</dbReference>
<dbReference type="Pfam" id="PF02518">
    <property type="entry name" value="HATPase_c"/>
    <property type="match status" value="1"/>
</dbReference>
<keyword evidence="4" id="KW-0808">Transferase</keyword>
<evidence type="ECO:0000256" key="1">
    <source>
        <dbReference type="ARBA" id="ARBA00000085"/>
    </source>
</evidence>
<dbReference type="NCBIfam" id="TIGR00229">
    <property type="entry name" value="sensory_box"/>
    <property type="match status" value="2"/>
</dbReference>
<evidence type="ECO:0000256" key="9">
    <source>
        <dbReference type="PROSITE-ProRule" id="PRU00169"/>
    </source>
</evidence>
<dbReference type="InterPro" id="IPR000014">
    <property type="entry name" value="PAS"/>
</dbReference>
<keyword evidence="11" id="KW-0472">Membrane</keyword>
<feature type="domain" description="PAC" evidence="15">
    <location>
        <begin position="295"/>
        <end position="346"/>
    </location>
</feature>
<protein>
    <recommendedName>
        <fullName evidence="2">histidine kinase</fullName>
        <ecNumber evidence="2">2.7.13.3</ecNumber>
    </recommendedName>
</protein>
<keyword evidence="7" id="KW-0067">ATP-binding</keyword>
<dbReference type="PRINTS" id="PR00344">
    <property type="entry name" value="BCTRLSENSOR"/>
</dbReference>
<dbReference type="InterPro" id="IPR003661">
    <property type="entry name" value="HisK_dim/P_dom"/>
</dbReference>
<accession>A0ABZ1C4X8</accession>
<dbReference type="EMBL" id="CP139781">
    <property type="protein sequence ID" value="WRQ86447.1"/>
    <property type="molecule type" value="Genomic_DNA"/>
</dbReference>
<dbReference type="Pfam" id="PF13426">
    <property type="entry name" value="PAS_9"/>
    <property type="match status" value="1"/>
</dbReference>
<organism evidence="16 17">
    <name type="scientific">Actomonas aquatica</name>
    <dbReference type="NCBI Taxonomy" id="2866162"/>
    <lineage>
        <taxon>Bacteria</taxon>
        <taxon>Pseudomonadati</taxon>
        <taxon>Verrucomicrobiota</taxon>
        <taxon>Opitutia</taxon>
        <taxon>Opitutales</taxon>
        <taxon>Opitutaceae</taxon>
        <taxon>Actomonas</taxon>
    </lineage>
</organism>
<evidence type="ECO:0000256" key="5">
    <source>
        <dbReference type="ARBA" id="ARBA00022741"/>
    </source>
</evidence>
<dbReference type="PROSITE" id="PS50110">
    <property type="entry name" value="RESPONSE_REGULATORY"/>
    <property type="match status" value="1"/>
</dbReference>
<feature type="modified residue" description="4-aspartylphosphate" evidence="9">
    <location>
        <position position="1087"/>
    </location>
</feature>
<dbReference type="InterPro" id="IPR036097">
    <property type="entry name" value="HisK_dim/P_sf"/>
</dbReference>
<dbReference type="SMART" id="SM00065">
    <property type="entry name" value="GAF"/>
    <property type="match status" value="1"/>
</dbReference>
<evidence type="ECO:0000256" key="4">
    <source>
        <dbReference type="ARBA" id="ARBA00022679"/>
    </source>
</evidence>
<dbReference type="PROSITE" id="PS51257">
    <property type="entry name" value="PROKAR_LIPOPROTEIN"/>
    <property type="match status" value="1"/>
</dbReference>
<proteinExistence type="predicted"/>